<name>A0AAN8YTZ2_9MAGN</name>
<dbReference type="InterPro" id="IPR007642">
    <property type="entry name" value="RNA_pol_Rpb2_2"/>
</dbReference>
<dbReference type="GO" id="GO:0032549">
    <property type="term" value="F:ribonucleoside binding"/>
    <property type="evidence" value="ECO:0007669"/>
    <property type="project" value="InterPro"/>
</dbReference>
<evidence type="ECO:0000259" key="13">
    <source>
        <dbReference type="Pfam" id="PF04561"/>
    </source>
</evidence>
<dbReference type="Pfam" id="PF04567">
    <property type="entry name" value="RNA_pol_Rpb2_5"/>
    <property type="match status" value="1"/>
</dbReference>
<keyword evidence="6" id="KW-0862">Zinc</keyword>
<dbReference type="Gene3D" id="3.90.1110.10">
    <property type="entry name" value="RNA polymerase Rpb2, domain 2"/>
    <property type="match status" value="1"/>
</dbReference>
<evidence type="ECO:0000256" key="1">
    <source>
        <dbReference type="ARBA" id="ARBA00006835"/>
    </source>
</evidence>
<keyword evidence="4 10" id="KW-0548">Nucleotidyltransferase</keyword>
<evidence type="ECO:0000313" key="19">
    <source>
        <dbReference type="Proteomes" id="UP001370490"/>
    </source>
</evidence>
<dbReference type="InterPro" id="IPR037034">
    <property type="entry name" value="RNA_pol_Rpb2_2_sf"/>
</dbReference>
<feature type="domain" description="RNA polymerase Rpb2" evidence="16">
    <location>
        <begin position="647"/>
        <end position="708"/>
    </location>
</feature>
<dbReference type="Pfam" id="PF04566">
    <property type="entry name" value="RNA_pol_Rpb2_4"/>
    <property type="match status" value="1"/>
</dbReference>
<evidence type="ECO:0000259" key="16">
    <source>
        <dbReference type="Pfam" id="PF04566"/>
    </source>
</evidence>
<dbReference type="FunFam" id="3.90.1100.10:FF:000015">
    <property type="entry name" value="DNA-directed RNA polymerase subunit beta"/>
    <property type="match status" value="1"/>
</dbReference>
<dbReference type="EC" id="2.7.7.6" evidence="10"/>
<dbReference type="Gene3D" id="3.90.1100.10">
    <property type="match status" value="2"/>
</dbReference>
<comment type="similarity">
    <text evidence="1 9">Belongs to the RNA polymerase beta chain family.</text>
</comment>
<dbReference type="FunFam" id="2.40.50.150:FF:000005">
    <property type="entry name" value="DNA-directed RNA polymerase subunit beta"/>
    <property type="match status" value="1"/>
</dbReference>
<dbReference type="Gene3D" id="2.40.270.10">
    <property type="entry name" value="DNA-directed RNA polymerase, subunit 2, domain 6"/>
    <property type="match status" value="1"/>
</dbReference>
<feature type="domain" description="RNA polymerase Rpb2" evidence="15">
    <location>
        <begin position="583"/>
        <end position="610"/>
    </location>
</feature>
<dbReference type="AlphaFoldDB" id="A0AAN8YTZ2"/>
<feature type="domain" description="RNA polymerase Rpb2" evidence="17">
    <location>
        <begin position="723"/>
        <end position="769"/>
    </location>
</feature>
<evidence type="ECO:0000259" key="12">
    <source>
        <dbReference type="Pfam" id="PF04560"/>
    </source>
</evidence>
<feature type="domain" description="DNA-directed RNA polymerase subunit 2 hybrid-binding" evidence="11">
    <location>
        <begin position="778"/>
        <end position="1149"/>
    </location>
</feature>
<dbReference type="Gene3D" id="2.40.50.150">
    <property type="match status" value="1"/>
</dbReference>
<comment type="caution">
    <text evidence="18">The sequence shown here is derived from an EMBL/GenBank/DDBJ whole genome shotgun (WGS) entry which is preliminary data.</text>
</comment>
<dbReference type="GO" id="GO:0003899">
    <property type="term" value="F:DNA-directed RNA polymerase activity"/>
    <property type="evidence" value="ECO:0007669"/>
    <property type="project" value="UniProtKB-EC"/>
</dbReference>
<protein>
    <recommendedName>
        <fullName evidence="10">DNA-directed RNA polymerase subunit beta</fullName>
        <ecNumber evidence="10">2.7.7.6</ecNumber>
    </recommendedName>
</protein>
<keyword evidence="19" id="KW-1185">Reference proteome</keyword>
<proteinExistence type="inferred from homology"/>
<evidence type="ECO:0000256" key="5">
    <source>
        <dbReference type="ARBA" id="ARBA00022723"/>
    </source>
</evidence>
<evidence type="ECO:0000256" key="10">
    <source>
        <dbReference type="RuleBase" id="RU363031"/>
    </source>
</evidence>
<dbReference type="PROSITE" id="PS01166">
    <property type="entry name" value="RNA_POL_BETA"/>
    <property type="match status" value="1"/>
</dbReference>
<dbReference type="Proteomes" id="UP001370490">
    <property type="component" value="Unassembled WGS sequence"/>
</dbReference>
<evidence type="ECO:0000313" key="18">
    <source>
        <dbReference type="EMBL" id="KAK6912495.1"/>
    </source>
</evidence>
<dbReference type="Pfam" id="PF04560">
    <property type="entry name" value="RNA_pol_Rpb2_7"/>
    <property type="match status" value="1"/>
</dbReference>
<evidence type="ECO:0000259" key="11">
    <source>
        <dbReference type="Pfam" id="PF00562"/>
    </source>
</evidence>
<dbReference type="Pfam" id="PF04561">
    <property type="entry name" value="RNA_pol_Rpb2_2"/>
    <property type="match status" value="1"/>
</dbReference>
<evidence type="ECO:0000256" key="3">
    <source>
        <dbReference type="ARBA" id="ARBA00022679"/>
    </source>
</evidence>
<keyword evidence="3 10" id="KW-0808">Transferase</keyword>
<dbReference type="Pfam" id="PF04563">
    <property type="entry name" value="RNA_pol_Rpb2_1"/>
    <property type="match status" value="1"/>
</dbReference>
<evidence type="ECO:0000256" key="6">
    <source>
        <dbReference type="ARBA" id="ARBA00022833"/>
    </source>
</evidence>
<organism evidence="18 19">
    <name type="scientific">Dillenia turbinata</name>
    <dbReference type="NCBI Taxonomy" id="194707"/>
    <lineage>
        <taxon>Eukaryota</taxon>
        <taxon>Viridiplantae</taxon>
        <taxon>Streptophyta</taxon>
        <taxon>Embryophyta</taxon>
        <taxon>Tracheophyta</taxon>
        <taxon>Spermatophyta</taxon>
        <taxon>Magnoliopsida</taxon>
        <taxon>eudicotyledons</taxon>
        <taxon>Gunneridae</taxon>
        <taxon>Pentapetalae</taxon>
        <taxon>Dilleniales</taxon>
        <taxon>Dilleniaceae</taxon>
        <taxon>Dillenia</taxon>
    </lineage>
</organism>
<evidence type="ECO:0000259" key="17">
    <source>
        <dbReference type="Pfam" id="PF04567"/>
    </source>
</evidence>
<keyword evidence="2 10" id="KW-0240">DNA-directed RNA polymerase</keyword>
<evidence type="ECO:0000259" key="15">
    <source>
        <dbReference type="Pfam" id="PF04565"/>
    </source>
</evidence>
<gene>
    <name evidence="18" type="ORF">RJ641_022096</name>
</gene>
<sequence length="1252" mass="141846">MLGRYLGFASDHFLLLSSVDFAKMVGYKDMDIDSRMNSDSEESNGFDMDIDDGALTSIHDMGEVYLKDFCRKASALFFKQYGLISHQINSYNDFTRHGVQKLFDSIGEIKVDSGYDPSKKGDGEWRFATLKFGKVQLERPKFWGSEKSQIDEFLPRHARLQNMTYSSQMKVEVDLQVYTQMRVRSDKFKTGKQEHIEKEVVHEEKREVLIGRIPVMVNSDLCWMSEVEKGDCDFDLGGYFIIKGAEKTFIAQEQLCLRRLWVSDSPTWAVQYRSTWKRRRVYIKLSETPTMEDIRGGEKVLTVYFLTEVPIWIMFFALGVSSDKEVVDLIDCDTEDGRIVNILLASIHDADEKCDGFRKGGKALAYVDKVFKNCKFPIVESLMDCISNHLFPGLHGIKQKARYLGYMVKCLLLAYTGRRKCENRDDFRNKRLDLAAELLERELRVQLKHAERRMIKAMQRDLYGDRQLHPIEHYLDASIITNGLSRAFSTGAWCHPFKRMERVSGVVATLRRTNPLQTTADLRKTRQQVQYTGKVGDARYPQSLMHALAHKKATVLAVFLLSVFCIMVAPLWRDWALVIWSRHPSHWGRLCFLSTPDGENCGLVKNLAITGLVTTNMLEPLVEKLLECGMENLVDDTSTSLHGKDKIFLDGTWVGVCNDALSFVEELKSKRRRKQLPHQMEIKRDEQQGEVRIFSDAGRILRPLLVVENLGKVKSFKGGDFTFQNLLDKGIVELIGVEEEEDCCIAWGIAYLLKGGEKSPAKYTHCELDMSFLLGLSCGIIPYANHDHARRVLYQSEKHSQQAIGYSTTNPNIRVDTLSLQLYYPQRPLFRTVIADCLGKTGCPVGHNGILPKPEYFNGQNAIVAVNVHLGYNQEDSLVMNRASLERGMFRTEHIRSYKADVDNKELLEKRRKPDDMVNFGKIQSKIGRVDCLDDDGFPFVGANLQSGDIVIGRCAESGADHSIKLKHTESGSVQKVVLSANDEGKNFAVVSLRQVRSPCLGDKFSSMHGQKGVLGFLESQENFPFTIQGIVPDIVINPHAFPSRQTPGQLLEAALGKGIACGGSLKYATPFSTLSVEALTEQLHRAGYSRWGSERVYNGRTGEMVRSLIFMGPTFYQRLNHMAEDKVKFRNTGPVHPLTRQPVQDRKRFGGIKFGEMERDCLIAHGAAANLHERLFTLSDSSQMHICQRCKNIANVIQRAVPGGKKIRGPYCRFCESTDDIVKVNVPYGAKLLCQELFSMGISLKFETRLC</sequence>
<dbReference type="EMBL" id="JBAMMX010000027">
    <property type="protein sequence ID" value="KAK6912495.1"/>
    <property type="molecule type" value="Genomic_DNA"/>
</dbReference>
<dbReference type="InterPro" id="IPR014724">
    <property type="entry name" value="RNA_pol_RPB2_OB-fold"/>
</dbReference>
<dbReference type="CDD" id="cd00653">
    <property type="entry name" value="RNA_pol_B_RPB2"/>
    <property type="match status" value="1"/>
</dbReference>
<dbReference type="GO" id="GO:0046872">
    <property type="term" value="F:metal ion binding"/>
    <property type="evidence" value="ECO:0007669"/>
    <property type="project" value="UniProtKB-KW"/>
</dbReference>
<evidence type="ECO:0000256" key="7">
    <source>
        <dbReference type="ARBA" id="ARBA00023163"/>
    </source>
</evidence>
<comment type="catalytic activity">
    <reaction evidence="8 10">
        <text>RNA(n) + a ribonucleoside 5'-triphosphate = RNA(n+1) + diphosphate</text>
        <dbReference type="Rhea" id="RHEA:21248"/>
        <dbReference type="Rhea" id="RHEA-COMP:14527"/>
        <dbReference type="Rhea" id="RHEA-COMP:17342"/>
        <dbReference type="ChEBI" id="CHEBI:33019"/>
        <dbReference type="ChEBI" id="CHEBI:61557"/>
        <dbReference type="ChEBI" id="CHEBI:140395"/>
        <dbReference type="EC" id="2.7.7.6"/>
    </reaction>
</comment>
<keyword evidence="5" id="KW-0479">Metal-binding</keyword>
<dbReference type="PANTHER" id="PTHR20856">
    <property type="entry name" value="DNA-DIRECTED RNA POLYMERASE I SUBUNIT 2"/>
    <property type="match status" value="1"/>
</dbReference>
<evidence type="ECO:0000256" key="8">
    <source>
        <dbReference type="ARBA" id="ARBA00048552"/>
    </source>
</evidence>
<dbReference type="Gene3D" id="3.90.1070.20">
    <property type="match status" value="1"/>
</dbReference>
<dbReference type="FunFam" id="3.90.1800.10:FF:000006">
    <property type="entry name" value="DNA-directed RNA polymerase subunit beta"/>
    <property type="match status" value="1"/>
</dbReference>
<comment type="function">
    <text evidence="10">DNA-dependent RNA polymerase catalyzes the transcription of DNA into RNA using the four ribonucleoside triphosphates as substrates.</text>
</comment>
<dbReference type="InterPro" id="IPR015712">
    <property type="entry name" value="DNA-dir_RNA_pol_su2"/>
</dbReference>
<reference evidence="18 19" key="1">
    <citation type="submission" date="2023-12" db="EMBL/GenBank/DDBJ databases">
        <title>A high-quality genome assembly for Dillenia turbinata (Dilleniales).</title>
        <authorList>
            <person name="Chanderbali A."/>
        </authorList>
    </citation>
    <scope>NUCLEOTIDE SEQUENCE [LARGE SCALE GENOMIC DNA]</scope>
    <source>
        <strain evidence="18">LSX21</strain>
        <tissue evidence="18">Leaf</tissue>
    </source>
</reference>
<dbReference type="Gene3D" id="3.90.1800.10">
    <property type="entry name" value="RNA polymerase alpha subunit dimerisation domain"/>
    <property type="match status" value="1"/>
</dbReference>
<evidence type="ECO:0000256" key="9">
    <source>
        <dbReference type="RuleBase" id="RU000434"/>
    </source>
</evidence>
<dbReference type="Pfam" id="PF00562">
    <property type="entry name" value="RNA_pol_Rpb2_6"/>
    <property type="match status" value="1"/>
</dbReference>
<dbReference type="InterPro" id="IPR007121">
    <property type="entry name" value="RNA_pol_bsu_CS"/>
</dbReference>
<dbReference type="GO" id="GO:0000428">
    <property type="term" value="C:DNA-directed RNA polymerase complex"/>
    <property type="evidence" value="ECO:0007669"/>
    <property type="project" value="UniProtKB-KW"/>
</dbReference>
<accession>A0AAN8YTZ2</accession>
<evidence type="ECO:0000259" key="14">
    <source>
        <dbReference type="Pfam" id="PF04563"/>
    </source>
</evidence>
<dbReference type="InterPro" id="IPR007641">
    <property type="entry name" value="RNA_pol_Rpb2_7"/>
</dbReference>
<feature type="domain" description="RNA polymerase Rpb2" evidence="13">
    <location>
        <begin position="297"/>
        <end position="433"/>
    </location>
</feature>
<dbReference type="GO" id="GO:0006351">
    <property type="term" value="P:DNA-templated transcription"/>
    <property type="evidence" value="ECO:0007669"/>
    <property type="project" value="InterPro"/>
</dbReference>
<dbReference type="InterPro" id="IPR007645">
    <property type="entry name" value="RNA_pol_Rpb2_3"/>
</dbReference>
<feature type="domain" description="RNA polymerase beta subunit protrusion" evidence="14">
    <location>
        <begin position="82"/>
        <end position="469"/>
    </location>
</feature>
<feature type="domain" description="RNA polymerase Rpb2" evidence="12">
    <location>
        <begin position="1151"/>
        <end position="1248"/>
    </location>
</feature>
<dbReference type="Pfam" id="PF04565">
    <property type="entry name" value="RNA_pol_Rpb2_3"/>
    <property type="match status" value="1"/>
</dbReference>
<dbReference type="InterPro" id="IPR007120">
    <property type="entry name" value="DNA-dir_RNAP_su2_dom"/>
</dbReference>
<dbReference type="InterPro" id="IPR007644">
    <property type="entry name" value="RNA_pol_bsu_protrusion"/>
</dbReference>
<evidence type="ECO:0000256" key="4">
    <source>
        <dbReference type="ARBA" id="ARBA00022695"/>
    </source>
</evidence>
<dbReference type="GO" id="GO:0003677">
    <property type="term" value="F:DNA binding"/>
    <property type="evidence" value="ECO:0007669"/>
    <property type="project" value="InterPro"/>
</dbReference>
<dbReference type="InterPro" id="IPR037033">
    <property type="entry name" value="DNA-dir_RNAP_su2_hyb_sf"/>
</dbReference>
<evidence type="ECO:0000256" key="2">
    <source>
        <dbReference type="ARBA" id="ARBA00022478"/>
    </source>
</evidence>
<dbReference type="InterPro" id="IPR007646">
    <property type="entry name" value="RNA_pol_Rpb2_4"/>
</dbReference>
<dbReference type="InterPro" id="IPR007647">
    <property type="entry name" value="RNA_pol_Rpb2_5"/>
</dbReference>
<dbReference type="SUPFAM" id="SSF64484">
    <property type="entry name" value="beta and beta-prime subunits of DNA dependent RNA-polymerase"/>
    <property type="match status" value="2"/>
</dbReference>
<keyword evidence="7 10" id="KW-0804">Transcription</keyword>